<comment type="caution">
    <text evidence="2">The sequence shown here is derived from an EMBL/GenBank/DDBJ whole genome shotgun (WGS) entry which is preliminary data.</text>
</comment>
<sequence length="189" mass="20742">MADKLFAVPELLEGVLRALPTKDLLFAQQVCKHWQAVINTSARLQKALFLRPGVAADTCADAELIDTRDSDVPPGGVAMNPLLCDFLALEDGDETFEVKRSRLAKLRYGLGSGSKMQLTQPPLALSAEYSIHCSCGESHTYYRRLREGCVFDDVDSAVEEVDTGEMHAGDEDDGGYEPQSIEYAELRVS</sequence>
<name>A0AAV9JQ56_9PEZI</name>
<feature type="domain" description="F-box" evidence="1">
    <location>
        <begin position="9"/>
        <end position="50"/>
    </location>
</feature>
<proteinExistence type="predicted"/>
<evidence type="ECO:0000313" key="2">
    <source>
        <dbReference type="EMBL" id="KAK4547578.1"/>
    </source>
</evidence>
<dbReference type="Pfam" id="PF12937">
    <property type="entry name" value="F-box-like"/>
    <property type="match status" value="1"/>
</dbReference>
<dbReference type="AlphaFoldDB" id="A0AAV9JQ56"/>
<evidence type="ECO:0000259" key="1">
    <source>
        <dbReference type="Pfam" id="PF12937"/>
    </source>
</evidence>
<organism evidence="2 3">
    <name type="scientific">Oleoguttula mirabilis</name>
    <dbReference type="NCBI Taxonomy" id="1507867"/>
    <lineage>
        <taxon>Eukaryota</taxon>
        <taxon>Fungi</taxon>
        <taxon>Dikarya</taxon>
        <taxon>Ascomycota</taxon>
        <taxon>Pezizomycotina</taxon>
        <taxon>Dothideomycetes</taxon>
        <taxon>Dothideomycetidae</taxon>
        <taxon>Mycosphaerellales</taxon>
        <taxon>Teratosphaeriaceae</taxon>
        <taxon>Oleoguttula</taxon>
    </lineage>
</organism>
<keyword evidence="3" id="KW-1185">Reference proteome</keyword>
<protein>
    <recommendedName>
        <fullName evidence="1">F-box domain-containing protein</fullName>
    </recommendedName>
</protein>
<dbReference type="InterPro" id="IPR001810">
    <property type="entry name" value="F-box_dom"/>
</dbReference>
<dbReference type="Proteomes" id="UP001324427">
    <property type="component" value="Unassembled WGS sequence"/>
</dbReference>
<dbReference type="EMBL" id="JAVFHQ010000010">
    <property type="protein sequence ID" value="KAK4547578.1"/>
    <property type="molecule type" value="Genomic_DNA"/>
</dbReference>
<dbReference type="Gene3D" id="1.20.1280.50">
    <property type="match status" value="1"/>
</dbReference>
<gene>
    <name evidence="2" type="ORF">LTR36_000535</name>
</gene>
<dbReference type="InterPro" id="IPR036047">
    <property type="entry name" value="F-box-like_dom_sf"/>
</dbReference>
<dbReference type="SUPFAM" id="SSF81383">
    <property type="entry name" value="F-box domain"/>
    <property type="match status" value="1"/>
</dbReference>
<reference evidence="2 3" key="1">
    <citation type="submission" date="2021-11" db="EMBL/GenBank/DDBJ databases">
        <title>Black yeast isolated from Biological Soil Crust.</title>
        <authorList>
            <person name="Kurbessoian T."/>
        </authorList>
    </citation>
    <scope>NUCLEOTIDE SEQUENCE [LARGE SCALE GENOMIC DNA]</scope>
    <source>
        <strain evidence="2 3">CCFEE 5522</strain>
    </source>
</reference>
<evidence type="ECO:0000313" key="3">
    <source>
        <dbReference type="Proteomes" id="UP001324427"/>
    </source>
</evidence>
<accession>A0AAV9JQ56</accession>